<keyword evidence="5 7" id="KW-1133">Transmembrane helix</keyword>
<feature type="transmembrane region" description="Helical" evidence="7">
    <location>
        <begin position="27"/>
        <end position="51"/>
    </location>
</feature>
<evidence type="ECO:0000256" key="3">
    <source>
        <dbReference type="ARBA" id="ARBA00022692"/>
    </source>
</evidence>
<dbReference type="EMBL" id="BRXZ01008040">
    <property type="protein sequence ID" value="GMI20274.1"/>
    <property type="molecule type" value="Genomic_DNA"/>
</dbReference>
<dbReference type="GO" id="GO:0006950">
    <property type="term" value="P:response to stress"/>
    <property type="evidence" value="ECO:0007669"/>
    <property type="project" value="UniProtKB-ARBA"/>
</dbReference>
<feature type="region of interest" description="Disordered" evidence="8">
    <location>
        <begin position="238"/>
        <end position="271"/>
    </location>
</feature>
<feature type="transmembrane region" description="Helical" evidence="7">
    <location>
        <begin position="63"/>
        <end position="89"/>
    </location>
</feature>
<comment type="subcellular location">
    <subcellularLocation>
        <location evidence="1 7">Endoplasmic reticulum membrane</location>
        <topology evidence="1 7">Multi-pass membrane protein</topology>
    </subcellularLocation>
</comment>
<name>A0A9W7FU93_9STRA</name>
<feature type="compositionally biased region" description="Gly residues" evidence="8">
    <location>
        <begin position="255"/>
        <end position="271"/>
    </location>
</feature>
<dbReference type="InterPro" id="IPR007599">
    <property type="entry name" value="DER1"/>
</dbReference>
<dbReference type="OrthoDB" id="1716531at2759"/>
<dbReference type="SUPFAM" id="SSF144091">
    <property type="entry name" value="Rhomboid-like"/>
    <property type="match status" value="1"/>
</dbReference>
<evidence type="ECO:0000256" key="7">
    <source>
        <dbReference type="RuleBase" id="RU363059"/>
    </source>
</evidence>
<comment type="caution">
    <text evidence="7">Lacks conserved residue(s) required for the propagation of feature annotation.</text>
</comment>
<evidence type="ECO:0000256" key="1">
    <source>
        <dbReference type="ARBA" id="ARBA00004477"/>
    </source>
</evidence>
<keyword evidence="4 7" id="KW-0256">Endoplasmic reticulum</keyword>
<comment type="similarity">
    <text evidence="2 7">Belongs to the derlin family.</text>
</comment>
<comment type="caution">
    <text evidence="9">The sequence shown here is derived from an EMBL/GenBank/DDBJ whole genome shotgun (WGS) entry which is preliminary data.</text>
</comment>
<evidence type="ECO:0000256" key="8">
    <source>
        <dbReference type="SAM" id="MobiDB-lite"/>
    </source>
</evidence>
<evidence type="ECO:0000313" key="10">
    <source>
        <dbReference type="Proteomes" id="UP001165082"/>
    </source>
</evidence>
<dbReference type="Proteomes" id="UP001165082">
    <property type="component" value="Unassembled WGS sequence"/>
</dbReference>
<proteinExistence type="inferred from homology"/>
<evidence type="ECO:0000313" key="9">
    <source>
        <dbReference type="EMBL" id="GMI20274.1"/>
    </source>
</evidence>
<evidence type="ECO:0000256" key="4">
    <source>
        <dbReference type="ARBA" id="ARBA00022824"/>
    </source>
</evidence>
<dbReference type="InterPro" id="IPR035952">
    <property type="entry name" value="Rhomboid-like_sf"/>
</dbReference>
<keyword evidence="10" id="KW-1185">Reference proteome</keyword>
<keyword evidence="6 7" id="KW-0472">Membrane</keyword>
<organism evidence="9 10">
    <name type="scientific">Triparma retinervis</name>
    <dbReference type="NCBI Taxonomy" id="2557542"/>
    <lineage>
        <taxon>Eukaryota</taxon>
        <taxon>Sar</taxon>
        <taxon>Stramenopiles</taxon>
        <taxon>Ochrophyta</taxon>
        <taxon>Bolidophyceae</taxon>
        <taxon>Parmales</taxon>
        <taxon>Triparmaceae</taxon>
        <taxon>Triparma</taxon>
    </lineage>
</organism>
<feature type="transmembrane region" description="Helical" evidence="7">
    <location>
        <begin position="109"/>
        <end position="131"/>
    </location>
</feature>
<evidence type="ECO:0000256" key="6">
    <source>
        <dbReference type="ARBA" id="ARBA00023136"/>
    </source>
</evidence>
<evidence type="ECO:0000256" key="2">
    <source>
        <dbReference type="ARBA" id="ARBA00008917"/>
    </source>
</evidence>
<gene>
    <name evidence="9" type="ORF">TrRE_jg10133</name>
</gene>
<dbReference type="Pfam" id="PF04511">
    <property type="entry name" value="DER1"/>
    <property type="match status" value="1"/>
</dbReference>
<dbReference type="GO" id="GO:0005789">
    <property type="term" value="C:endoplasmic reticulum membrane"/>
    <property type="evidence" value="ECO:0007669"/>
    <property type="project" value="UniProtKB-SubCell"/>
</dbReference>
<dbReference type="AlphaFoldDB" id="A0A9W7FU93"/>
<reference evidence="9" key="1">
    <citation type="submission" date="2022-07" db="EMBL/GenBank/DDBJ databases">
        <title>Genome analysis of Parmales, a sister group of diatoms, reveals the evolutionary specialization of diatoms from phago-mixotrophs to photoautotrophs.</title>
        <authorList>
            <person name="Ban H."/>
            <person name="Sato S."/>
            <person name="Yoshikawa S."/>
            <person name="Kazumasa Y."/>
            <person name="Nakamura Y."/>
            <person name="Ichinomiya M."/>
            <person name="Saitoh K."/>
            <person name="Sato N."/>
            <person name="Blanc-Mathieu R."/>
            <person name="Endo H."/>
            <person name="Kuwata A."/>
            <person name="Ogata H."/>
        </authorList>
    </citation>
    <scope>NUCLEOTIDE SEQUENCE</scope>
</reference>
<evidence type="ECO:0000256" key="5">
    <source>
        <dbReference type="ARBA" id="ARBA00022989"/>
    </source>
</evidence>
<accession>A0A9W7FU93</accession>
<comment type="function">
    <text evidence="7">May be involved in the degradation of misfolded endoplasmic reticulum (ER) luminal proteins.</text>
</comment>
<dbReference type="PANTHER" id="PTHR11009">
    <property type="entry name" value="DER1-LIKE PROTEIN, DERLIN"/>
    <property type="match status" value="1"/>
</dbReference>
<keyword evidence="3 7" id="KW-0812">Transmembrane</keyword>
<sequence>MPSNIAQMGDENPIKAWYNGLPPITRIWWTLAFLFANLVYFGTLDVTYLIWDQHAVFSKFQIWRFFTSFCFVGTWGQQGFGTLISLYLLQQYGKSLENNCPNTGGGGTVADYLVLILFCMLAHIIITVFVASRFVMGTSLMFTTLYIWCKMNFEVEVKLWGFPMKAAVFPFALMGLHLATGADVWSDIYGLAVGHLYYFLQEIYPTMYGKDIIHTPNFVITLCHRLKIGGGYVNPSAPAAASRGVPPPGRVRPPTGGGYDWGGGGRSLGST</sequence>
<protein>
    <recommendedName>
        <fullName evidence="7">Derlin</fullName>
    </recommendedName>
</protein>